<dbReference type="AlphaFoldDB" id="A0A0C3Q4D9"/>
<dbReference type="HOGENOM" id="CLU_2623802_0_0_1"/>
<sequence>MKSNDPLAQVKHSDGSFAIRDGLREFSISPPHSTHGLRMVLLHGRWRVERLEQHVCHDASFSRKKMGGFGFDFLWSRM</sequence>
<name>A0A0C3Q4D9_9AGAM</name>
<evidence type="ECO:0000313" key="2">
    <source>
        <dbReference type="Proteomes" id="UP000054248"/>
    </source>
</evidence>
<gene>
    <name evidence="1" type="ORF">M407DRAFT_244671</name>
</gene>
<reference evidence="1 2" key="1">
    <citation type="submission" date="2014-04" db="EMBL/GenBank/DDBJ databases">
        <authorList>
            <consortium name="DOE Joint Genome Institute"/>
            <person name="Kuo A."/>
            <person name="Girlanda M."/>
            <person name="Perotto S."/>
            <person name="Kohler A."/>
            <person name="Nagy L.G."/>
            <person name="Floudas D."/>
            <person name="Copeland A."/>
            <person name="Barry K.W."/>
            <person name="Cichocki N."/>
            <person name="Veneault-Fourrey C."/>
            <person name="LaButti K."/>
            <person name="Lindquist E.A."/>
            <person name="Lipzen A."/>
            <person name="Lundell T."/>
            <person name="Morin E."/>
            <person name="Murat C."/>
            <person name="Sun H."/>
            <person name="Tunlid A."/>
            <person name="Henrissat B."/>
            <person name="Grigoriev I.V."/>
            <person name="Hibbett D.S."/>
            <person name="Martin F."/>
            <person name="Nordberg H.P."/>
            <person name="Cantor M.N."/>
            <person name="Hua S.X."/>
        </authorList>
    </citation>
    <scope>NUCLEOTIDE SEQUENCE [LARGE SCALE GENOMIC DNA]</scope>
    <source>
        <strain evidence="1 2">MUT 4182</strain>
    </source>
</reference>
<evidence type="ECO:0000313" key="1">
    <source>
        <dbReference type="EMBL" id="KIO23795.1"/>
    </source>
</evidence>
<accession>A0A0C3Q4D9</accession>
<protein>
    <submittedName>
        <fullName evidence="1">Uncharacterized protein</fullName>
    </submittedName>
</protein>
<dbReference type="Proteomes" id="UP000054248">
    <property type="component" value="Unassembled WGS sequence"/>
</dbReference>
<reference evidence="2" key="2">
    <citation type="submission" date="2015-01" db="EMBL/GenBank/DDBJ databases">
        <title>Evolutionary Origins and Diversification of the Mycorrhizal Mutualists.</title>
        <authorList>
            <consortium name="DOE Joint Genome Institute"/>
            <consortium name="Mycorrhizal Genomics Consortium"/>
            <person name="Kohler A."/>
            <person name="Kuo A."/>
            <person name="Nagy L.G."/>
            <person name="Floudas D."/>
            <person name="Copeland A."/>
            <person name="Barry K.W."/>
            <person name="Cichocki N."/>
            <person name="Veneault-Fourrey C."/>
            <person name="LaButti K."/>
            <person name="Lindquist E.A."/>
            <person name="Lipzen A."/>
            <person name="Lundell T."/>
            <person name="Morin E."/>
            <person name="Murat C."/>
            <person name="Riley R."/>
            <person name="Ohm R."/>
            <person name="Sun H."/>
            <person name="Tunlid A."/>
            <person name="Henrissat B."/>
            <person name="Grigoriev I.V."/>
            <person name="Hibbett D.S."/>
            <person name="Martin F."/>
        </authorList>
    </citation>
    <scope>NUCLEOTIDE SEQUENCE [LARGE SCALE GENOMIC DNA]</scope>
    <source>
        <strain evidence="2">MUT 4182</strain>
    </source>
</reference>
<dbReference type="EMBL" id="KN823076">
    <property type="protein sequence ID" value="KIO23795.1"/>
    <property type="molecule type" value="Genomic_DNA"/>
</dbReference>
<proteinExistence type="predicted"/>
<keyword evidence="2" id="KW-1185">Reference proteome</keyword>
<organism evidence="1 2">
    <name type="scientific">Tulasnella calospora MUT 4182</name>
    <dbReference type="NCBI Taxonomy" id="1051891"/>
    <lineage>
        <taxon>Eukaryota</taxon>
        <taxon>Fungi</taxon>
        <taxon>Dikarya</taxon>
        <taxon>Basidiomycota</taxon>
        <taxon>Agaricomycotina</taxon>
        <taxon>Agaricomycetes</taxon>
        <taxon>Cantharellales</taxon>
        <taxon>Tulasnellaceae</taxon>
        <taxon>Tulasnella</taxon>
    </lineage>
</organism>